<dbReference type="Proteomes" id="UP000189796">
    <property type="component" value="Chromosome I"/>
</dbReference>
<gene>
    <name evidence="2" type="ORF">SAMN05443248_4570</name>
</gene>
<organism evidence="2 3">
    <name type="scientific">Bradyrhizobium erythrophlei</name>
    <dbReference type="NCBI Taxonomy" id="1437360"/>
    <lineage>
        <taxon>Bacteria</taxon>
        <taxon>Pseudomonadati</taxon>
        <taxon>Pseudomonadota</taxon>
        <taxon>Alphaproteobacteria</taxon>
        <taxon>Hyphomicrobiales</taxon>
        <taxon>Nitrobacteraceae</taxon>
        <taxon>Bradyrhizobium</taxon>
    </lineage>
</organism>
<protein>
    <submittedName>
        <fullName evidence="2">Uncharacterized protein</fullName>
    </submittedName>
</protein>
<feature type="transmembrane region" description="Helical" evidence="1">
    <location>
        <begin position="75"/>
        <end position="92"/>
    </location>
</feature>
<evidence type="ECO:0000313" key="2">
    <source>
        <dbReference type="EMBL" id="SHH36649.1"/>
    </source>
</evidence>
<proteinExistence type="predicted"/>
<sequence length="142" mass="15649">MRLAGVFILAIVASAVAGLLAYAAVSVLPDWDDATGRGLGEAFRAVLIVGYVILSMLMYGLALRRSDRQRHLKRALYILFLVPFLIVALGLVDNGVRGINWLREIVGMVQMFVPLWIVALVQWLVLHIYLSRQSSPTEAVSA</sequence>
<dbReference type="AlphaFoldDB" id="A0A1M5SDV3"/>
<dbReference type="EMBL" id="LT670817">
    <property type="protein sequence ID" value="SHH36649.1"/>
    <property type="molecule type" value="Genomic_DNA"/>
</dbReference>
<feature type="transmembrane region" description="Helical" evidence="1">
    <location>
        <begin position="45"/>
        <end position="63"/>
    </location>
</feature>
<feature type="transmembrane region" description="Helical" evidence="1">
    <location>
        <begin position="112"/>
        <end position="130"/>
    </location>
</feature>
<dbReference type="OrthoDB" id="8265527at2"/>
<dbReference type="RefSeq" id="WP_079603345.1">
    <property type="nucleotide sequence ID" value="NZ_LT670817.1"/>
</dbReference>
<reference evidence="2 3" key="1">
    <citation type="submission" date="2016-11" db="EMBL/GenBank/DDBJ databases">
        <authorList>
            <person name="Jaros S."/>
            <person name="Januszkiewicz K."/>
            <person name="Wedrychowicz H."/>
        </authorList>
    </citation>
    <scope>NUCLEOTIDE SEQUENCE [LARGE SCALE GENOMIC DNA]</scope>
    <source>
        <strain evidence="2 3">GAS138</strain>
    </source>
</reference>
<keyword evidence="1" id="KW-0472">Membrane</keyword>
<evidence type="ECO:0000256" key="1">
    <source>
        <dbReference type="SAM" id="Phobius"/>
    </source>
</evidence>
<keyword evidence="1" id="KW-0812">Transmembrane</keyword>
<keyword evidence="1" id="KW-1133">Transmembrane helix</keyword>
<name>A0A1M5SDV3_9BRAD</name>
<accession>A0A1M5SDV3</accession>
<evidence type="ECO:0000313" key="3">
    <source>
        <dbReference type="Proteomes" id="UP000189796"/>
    </source>
</evidence>